<gene>
    <name evidence="3" type="ORF">SYN_01957</name>
</gene>
<dbReference type="EMBL" id="CP000252">
    <property type="protein sequence ID" value="ABC76033.1"/>
    <property type="molecule type" value="Genomic_DNA"/>
</dbReference>
<keyword evidence="2" id="KW-0812">Transmembrane</keyword>
<feature type="region of interest" description="Disordered" evidence="1">
    <location>
        <begin position="309"/>
        <end position="343"/>
    </location>
</feature>
<feature type="transmembrane region" description="Helical" evidence="2">
    <location>
        <begin position="12"/>
        <end position="31"/>
    </location>
</feature>
<evidence type="ECO:0000313" key="4">
    <source>
        <dbReference type="Proteomes" id="UP000001933"/>
    </source>
</evidence>
<dbReference type="AlphaFoldDB" id="Q2LQ18"/>
<keyword evidence="2" id="KW-1133">Transmembrane helix</keyword>
<dbReference type="InParanoid" id="Q2LQ18"/>
<keyword evidence="4" id="KW-1185">Reference proteome</keyword>
<evidence type="ECO:0000313" key="3">
    <source>
        <dbReference type="EMBL" id="ABC76033.1"/>
    </source>
</evidence>
<proteinExistence type="predicted"/>
<dbReference type="eggNOG" id="COG2041">
    <property type="taxonomic scope" value="Bacteria"/>
</dbReference>
<organism evidence="3 4">
    <name type="scientific">Syntrophus aciditrophicus (strain SB)</name>
    <dbReference type="NCBI Taxonomy" id="56780"/>
    <lineage>
        <taxon>Bacteria</taxon>
        <taxon>Pseudomonadati</taxon>
        <taxon>Thermodesulfobacteriota</taxon>
        <taxon>Syntrophia</taxon>
        <taxon>Syntrophales</taxon>
        <taxon>Syntrophaceae</taxon>
        <taxon>Syntrophus</taxon>
    </lineage>
</organism>
<dbReference type="STRING" id="56780.SYN_01957"/>
<evidence type="ECO:0000256" key="2">
    <source>
        <dbReference type="SAM" id="Phobius"/>
    </source>
</evidence>
<reference evidence="3 4" key="1">
    <citation type="journal article" date="2007" name="Proc. Natl. Acad. Sci. U.S.A.">
        <title>The genome of Syntrophus aciditrophicus: life at the thermodynamic limit of microbial growth.</title>
        <authorList>
            <person name="McInerney M.J."/>
            <person name="Rohlin L."/>
            <person name="Mouttaki H."/>
            <person name="Kim U."/>
            <person name="Krupp R.S."/>
            <person name="Rios-Hernandez L."/>
            <person name="Sieber J."/>
            <person name="Struchtemeyer C.G."/>
            <person name="Bhattacharyya A."/>
            <person name="Campbell J.W."/>
            <person name="Gunsalus R.P."/>
        </authorList>
    </citation>
    <scope>NUCLEOTIDE SEQUENCE [LARGE SCALE GENOMIC DNA]</scope>
    <source>
        <strain evidence="3 4">SB</strain>
    </source>
</reference>
<evidence type="ECO:0000256" key="1">
    <source>
        <dbReference type="SAM" id="MobiDB-lite"/>
    </source>
</evidence>
<dbReference type="HOGENOM" id="CLU_691988_0_0_7"/>
<keyword evidence="2" id="KW-0472">Membrane</keyword>
<name>Q2LQ18_SYNAS</name>
<protein>
    <submittedName>
        <fullName evidence="3">Hypothetical membrane protein</fullName>
    </submittedName>
</protein>
<dbReference type="NCBIfam" id="NF041762">
    <property type="entry name" value="diheme_GEGP"/>
    <property type="match status" value="1"/>
</dbReference>
<accession>Q2LQ18</accession>
<sequence>MEVTTMKKQKWSIFALIAVFVVASFTLFYGIKIYAAYNHEGDVDSANFRSAYPNAVGTKLDSCTLCHSGGSYTSGGKTTTLGSCQWCHYKTNYGADSTPENLQQTLNPYCLAYKSNWPTLGRTAAALLAIKDLDSDGDAYANQIEISAITYPGDAIDNPGNVPAPSLVLSLEKLEQMAQHTQFLLMNASKSDDNYTKYNGVALENLIKAIKLNSATGITVYAPDGFATYHPFDPSNNPNAYHVFGTYDSSIFYYNEQADMATNPSTGWCNYSSPSAAGRSNGDEIVNPLDLKMILAFLRDDEYLTPGVLNPQNKLDGEGPFRVVPPQKNPGPPDQRSTASNATDPNVWIWPYNSANDHNAGFSSRTVTMIRVEPLPPGTTDINTMEAGWPYVDEKKIMIYGSIDPYPVNNLNTHLDFLINTIQSQDDAAFKVKSQKTALVEKIRALKQQVRQELIPVH</sequence>
<dbReference type="KEGG" id="sat:SYN_01957"/>
<dbReference type="Proteomes" id="UP000001933">
    <property type="component" value="Chromosome"/>
</dbReference>